<gene>
    <name evidence="1" type="ORF">V6x_59820</name>
</gene>
<sequence>MKFEGIDQMGRLLPCEISGWLSNWPQKHVCGGEDGSSELYS</sequence>
<reference evidence="1 2" key="1">
    <citation type="submission" date="2019-02" db="EMBL/GenBank/DDBJ databases">
        <title>Deep-cultivation of Planctomycetes and their phenomic and genomic characterization uncovers novel biology.</title>
        <authorList>
            <person name="Wiegand S."/>
            <person name="Jogler M."/>
            <person name="Boedeker C."/>
            <person name="Pinto D."/>
            <person name="Vollmers J."/>
            <person name="Rivas-Marin E."/>
            <person name="Kohn T."/>
            <person name="Peeters S.H."/>
            <person name="Heuer A."/>
            <person name="Rast P."/>
            <person name="Oberbeckmann S."/>
            <person name="Bunk B."/>
            <person name="Jeske O."/>
            <person name="Meyerdierks A."/>
            <person name="Storesund J.E."/>
            <person name="Kallscheuer N."/>
            <person name="Luecker S."/>
            <person name="Lage O.M."/>
            <person name="Pohl T."/>
            <person name="Merkel B.J."/>
            <person name="Hornburger P."/>
            <person name="Mueller R.-W."/>
            <person name="Bruemmer F."/>
            <person name="Labrenz M."/>
            <person name="Spormann A.M."/>
            <person name="Op den Camp H."/>
            <person name="Overmann J."/>
            <person name="Amann R."/>
            <person name="Jetten M.S.M."/>
            <person name="Mascher T."/>
            <person name="Medema M.H."/>
            <person name="Devos D.P."/>
            <person name="Kaster A.-K."/>
            <person name="Ovreas L."/>
            <person name="Rohde M."/>
            <person name="Galperin M.Y."/>
            <person name="Jogler C."/>
        </authorList>
    </citation>
    <scope>NUCLEOTIDE SEQUENCE [LARGE SCALE GENOMIC DNA]</scope>
    <source>
        <strain evidence="1 2">V6</strain>
    </source>
</reference>
<protein>
    <submittedName>
        <fullName evidence="1">Uncharacterized protein</fullName>
    </submittedName>
</protein>
<dbReference type="Proteomes" id="UP000320722">
    <property type="component" value="Chromosome"/>
</dbReference>
<dbReference type="EMBL" id="CP036347">
    <property type="protein sequence ID" value="QDU06230.1"/>
    <property type="molecule type" value="Genomic_DNA"/>
</dbReference>
<proteinExistence type="predicted"/>
<name>A0A517WLW5_9PLAN</name>
<organism evidence="1 2">
    <name type="scientific">Gimesia chilikensis</name>
    <dbReference type="NCBI Taxonomy" id="2605989"/>
    <lineage>
        <taxon>Bacteria</taxon>
        <taxon>Pseudomonadati</taxon>
        <taxon>Planctomycetota</taxon>
        <taxon>Planctomycetia</taxon>
        <taxon>Planctomycetales</taxon>
        <taxon>Planctomycetaceae</taxon>
        <taxon>Gimesia</taxon>
    </lineage>
</organism>
<accession>A0A517WLW5</accession>
<evidence type="ECO:0000313" key="2">
    <source>
        <dbReference type="Proteomes" id="UP000320722"/>
    </source>
</evidence>
<evidence type="ECO:0000313" key="1">
    <source>
        <dbReference type="EMBL" id="QDU06230.1"/>
    </source>
</evidence>
<dbReference type="AlphaFoldDB" id="A0A517WLW5"/>